<dbReference type="EMBL" id="QYYD01000011">
    <property type="protein sequence ID" value="RJF74278.1"/>
    <property type="molecule type" value="Genomic_DNA"/>
</dbReference>
<feature type="compositionally biased region" description="Low complexity" evidence="1">
    <location>
        <begin position="191"/>
        <end position="201"/>
    </location>
</feature>
<accession>A0A418VDX6</accession>
<reference evidence="2 3" key="1">
    <citation type="submission" date="2018-09" db="EMBL/GenBank/DDBJ databases">
        <title>Draft genome sequence of Rhodopseudomonas palustris 2.1.18.</title>
        <authorList>
            <person name="Robertson S.L."/>
            <person name="Meyer T.E."/>
            <person name="Kyndt J.A."/>
        </authorList>
    </citation>
    <scope>NUCLEOTIDE SEQUENCE [LARGE SCALE GENOMIC DNA]</scope>
    <source>
        <strain evidence="2 3">2.1.18</strain>
    </source>
</reference>
<feature type="compositionally biased region" description="Pro residues" evidence="1">
    <location>
        <begin position="172"/>
        <end position="190"/>
    </location>
</feature>
<dbReference type="AlphaFoldDB" id="A0A418VDX6"/>
<proteinExistence type="predicted"/>
<organism evidence="2 3">
    <name type="scientific">Rhodopseudomonas palustris</name>
    <dbReference type="NCBI Taxonomy" id="1076"/>
    <lineage>
        <taxon>Bacteria</taxon>
        <taxon>Pseudomonadati</taxon>
        <taxon>Pseudomonadota</taxon>
        <taxon>Alphaproteobacteria</taxon>
        <taxon>Hyphomicrobiales</taxon>
        <taxon>Nitrobacteraceae</taxon>
        <taxon>Rhodopseudomonas</taxon>
    </lineage>
</organism>
<protein>
    <recommendedName>
        <fullName evidence="4">Transmembrane anti-sigma factor</fullName>
    </recommendedName>
</protein>
<evidence type="ECO:0000313" key="3">
    <source>
        <dbReference type="Proteomes" id="UP000285523"/>
    </source>
</evidence>
<name>A0A418VDX6_RHOPL</name>
<evidence type="ECO:0000313" key="2">
    <source>
        <dbReference type="EMBL" id="RJF74278.1"/>
    </source>
</evidence>
<dbReference type="Proteomes" id="UP000285523">
    <property type="component" value="Unassembled WGS sequence"/>
</dbReference>
<feature type="region of interest" description="Disordered" evidence="1">
    <location>
        <begin position="153"/>
        <end position="214"/>
    </location>
</feature>
<dbReference type="RefSeq" id="WP_119856852.1">
    <property type="nucleotide sequence ID" value="NZ_QYYD01000011.1"/>
</dbReference>
<evidence type="ECO:0000256" key="1">
    <source>
        <dbReference type="SAM" id="MobiDB-lite"/>
    </source>
</evidence>
<sequence length="290" mass="30341">MMAMSKSMLEHREPGDIEALLPWYAAGTLSARDMRLVGEALDRDPELAKQYAAVLEEYAATIELNESLGAPSSKAMHKLFAAIDAEPAQAARAGMKPAGPGFGTRFAGFVKGLSPKVLTWSASVASMALVLQAGLIGAMLVWSPGGVLETGTYQPQFDRAPAPRGEERLPAPAAPAPSSPPAATPPPAAAPPTADTSRSTAVPPATQRAAPLTRSLGGEVSQRAFVRFAPDARISDITALLDSYQASVIDSSKGGVFRLQFSGAKSQQDQARLIARLEKEPLVTMALPAP</sequence>
<evidence type="ECO:0008006" key="4">
    <source>
        <dbReference type="Google" id="ProtNLM"/>
    </source>
</evidence>
<comment type="caution">
    <text evidence="2">The sequence shown here is derived from an EMBL/GenBank/DDBJ whole genome shotgun (WGS) entry which is preliminary data.</text>
</comment>
<gene>
    <name evidence="2" type="ORF">D4Q52_12275</name>
</gene>
<dbReference type="OrthoDB" id="7877390at2"/>